<reference evidence="1" key="1">
    <citation type="submission" date="2019-11" db="EMBL/GenBank/DDBJ databases">
        <title>Nori genome reveals adaptations in red seaweeds to the harsh intertidal environment.</title>
        <authorList>
            <person name="Wang D."/>
            <person name="Mao Y."/>
        </authorList>
    </citation>
    <scope>NUCLEOTIDE SEQUENCE</scope>
    <source>
        <tissue evidence="1">Gametophyte</tissue>
    </source>
</reference>
<proteinExistence type="predicted"/>
<gene>
    <name evidence="1" type="ORF">I4F81_007228</name>
</gene>
<keyword evidence="2" id="KW-1185">Reference proteome</keyword>
<evidence type="ECO:0000313" key="1">
    <source>
        <dbReference type="EMBL" id="KAK1864684.1"/>
    </source>
</evidence>
<accession>A0ACC3C403</accession>
<dbReference type="Proteomes" id="UP000798662">
    <property type="component" value="Chromosome 2"/>
</dbReference>
<evidence type="ECO:0000313" key="2">
    <source>
        <dbReference type="Proteomes" id="UP000798662"/>
    </source>
</evidence>
<organism evidence="1 2">
    <name type="scientific">Pyropia yezoensis</name>
    <name type="common">Susabi-nori</name>
    <name type="synonym">Porphyra yezoensis</name>
    <dbReference type="NCBI Taxonomy" id="2788"/>
    <lineage>
        <taxon>Eukaryota</taxon>
        <taxon>Rhodophyta</taxon>
        <taxon>Bangiophyceae</taxon>
        <taxon>Bangiales</taxon>
        <taxon>Bangiaceae</taxon>
        <taxon>Pyropia</taxon>
    </lineage>
</organism>
<protein>
    <submittedName>
        <fullName evidence="1">Uncharacterized protein</fullName>
    </submittedName>
</protein>
<sequence>MLLQRSASVAAKVVASAARPVSAAVTAGGRAGVTPPPLSRWAASAAAGRRRAPRPPSPPPPSPPAPPSHGGGAGGGGGGGGGGCGGGGLAAGAAGPSVVGPPPVPRASASSVGGSRRTASAAAVQSRVACPPPPPPTIATDGGLHLECAAACAPAPHKRTAGEDAYFIQGNAAGVFDGVGGWSDRNVDAAVYSRYLAKFTARGVRHRGPGQVAAAFADAAAATRVGGSSTAVLAGLEGDRLRGLNLGDSGLWLIRDGRVVYKTDRQQHAFNYPFQVSWGDAEVVQQAAPIDVPVRAGDWVLLASDGLFDNVWEKDLLRVMDNVVNGKGIAGVYRPAAGDRGGEGRGKATAVRPVDVAQAVLERALEASVATHYVSPFAVEAKKHRDDARLEGKPDDVTVIHCVLPCVLPIFDCAFAVPFFSFVIAPYDLCFRLATVLPR</sequence>
<comment type="caution">
    <text evidence="1">The sequence shown here is derived from an EMBL/GenBank/DDBJ whole genome shotgun (WGS) entry which is preliminary data.</text>
</comment>
<name>A0ACC3C403_PYRYE</name>
<dbReference type="EMBL" id="CM020619">
    <property type="protein sequence ID" value="KAK1864684.1"/>
    <property type="molecule type" value="Genomic_DNA"/>
</dbReference>